<protein>
    <submittedName>
        <fullName evidence="2">Uncharacterized protein</fullName>
    </submittedName>
</protein>
<accession>A0A1H6F460</accession>
<keyword evidence="3" id="KW-1185">Reference proteome</keyword>
<dbReference type="AlphaFoldDB" id="A0A1H6F460"/>
<name>A0A1H6F460_9ACTN</name>
<dbReference type="Proteomes" id="UP000236732">
    <property type="component" value="Unassembled WGS sequence"/>
</dbReference>
<dbReference type="EMBL" id="FNVT01000053">
    <property type="protein sequence ID" value="SEH04039.1"/>
    <property type="molecule type" value="Genomic_DNA"/>
</dbReference>
<sequence>MYEADRDVDHVALLMDRVERLRKVEAGSPSLKRIETVSWDLIEERSVGKEYLRPLPKSTVADLLKGRSKKLPDYALLRTFVEVCHRIATRSGIPIDPLDDLNAEITSLWQAATTERYERTSAAKHRREPLDSPSAVTLGGAEGDVLEPVPAEASSWKPAPTTLRVPLQWGRLGSLRLRLADEGDPRAAYELAVLLACEACGKGDSVKEQQEAKHWRFQAAFWCGKAMGAIPAAAEFRLQGKQLLKAAETLAREYTAAGKPSATFFSKAVRQAELSLRSERRDISNPQTFDGRSKRAEAVHTAPGEDEWEQASVQAAMASQPVESP</sequence>
<evidence type="ECO:0000313" key="2">
    <source>
        <dbReference type="EMBL" id="SEH04039.1"/>
    </source>
</evidence>
<evidence type="ECO:0000313" key="3">
    <source>
        <dbReference type="Proteomes" id="UP000236732"/>
    </source>
</evidence>
<feature type="region of interest" description="Disordered" evidence="1">
    <location>
        <begin position="280"/>
        <end position="325"/>
    </location>
</feature>
<dbReference type="RefSeq" id="WP_146104287.1">
    <property type="nucleotide sequence ID" value="NZ_FNVT01000053.1"/>
</dbReference>
<proteinExistence type="predicted"/>
<organism evidence="2 3">
    <name type="scientific">Nonomuraea solani</name>
    <dbReference type="NCBI Taxonomy" id="1144553"/>
    <lineage>
        <taxon>Bacteria</taxon>
        <taxon>Bacillati</taxon>
        <taxon>Actinomycetota</taxon>
        <taxon>Actinomycetes</taxon>
        <taxon>Streptosporangiales</taxon>
        <taxon>Streptosporangiaceae</taxon>
        <taxon>Nonomuraea</taxon>
    </lineage>
</organism>
<gene>
    <name evidence="2" type="ORF">SAMN05444920_15323</name>
</gene>
<dbReference type="OrthoDB" id="3519615at2"/>
<reference evidence="2 3" key="1">
    <citation type="submission" date="2016-10" db="EMBL/GenBank/DDBJ databases">
        <authorList>
            <person name="de Groot N.N."/>
        </authorList>
    </citation>
    <scope>NUCLEOTIDE SEQUENCE [LARGE SCALE GENOMIC DNA]</scope>
    <source>
        <strain evidence="2 3">CGMCC 4.7037</strain>
    </source>
</reference>
<evidence type="ECO:0000256" key="1">
    <source>
        <dbReference type="SAM" id="MobiDB-lite"/>
    </source>
</evidence>